<evidence type="ECO:0000313" key="1">
    <source>
        <dbReference type="EMBL" id="CAF1958664.1"/>
    </source>
</evidence>
<dbReference type="Proteomes" id="UP000663856">
    <property type="component" value="Unassembled WGS sequence"/>
</dbReference>
<dbReference type="EMBL" id="CAJOBG010045057">
    <property type="protein sequence ID" value="CAF4441114.1"/>
    <property type="molecule type" value="Genomic_DNA"/>
</dbReference>
<gene>
    <name evidence="2" type="ORF">OVN521_LOCUS37307</name>
    <name evidence="1" type="ORF">WKI299_LOCUS2729</name>
</gene>
<protein>
    <submittedName>
        <fullName evidence="1">Uncharacterized protein</fullName>
    </submittedName>
</protein>
<accession>A0A816LVV4</accession>
<sequence>MAERVNSDFSYSQIAEMLLKFKNKGALIDTLHKMDFKNLNNLSYAVNAMEPIYNNEVKKRVKENKMAKMKHSEILRALYNLQSLHPLNFFNYNHDIVYCKNLIKNLQSIKCENLSEINKKLTIIEKNMTVLPLYVSLTKAAFYTYICNLKDLNKDVIMDKLQIKKTQLYYYLNFYDLLRKYRYLIRISLSFSTIVKNVTVIRNIIENDDGLKNICSTKLPLFDHIYMQ</sequence>
<dbReference type="Proteomes" id="UP000663866">
    <property type="component" value="Unassembled WGS sequence"/>
</dbReference>
<evidence type="ECO:0000313" key="2">
    <source>
        <dbReference type="EMBL" id="CAF4441114.1"/>
    </source>
</evidence>
<comment type="caution">
    <text evidence="1">The sequence shown here is derived from an EMBL/GenBank/DDBJ whole genome shotgun (WGS) entry which is preliminary data.</text>
</comment>
<evidence type="ECO:0000313" key="3">
    <source>
        <dbReference type="Proteomes" id="UP000663856"/>
    </source>
</evidence>
<dbReference type="AlphaFoldDB" id="A0A816LVV4"/>
<reference evidence="1" key="1">
    <citation type="submission" date="2021-02" db="EMBL/GenBank/DDBJ databases">
        <authorList>
            <person name="Nowell W R."/>
        </authorList>
    </citation>
    <scope>NUCLEOTIDE SEQUENCE</scope>
</reference>
<dbReference type="EMBL" id="CAJNRF010000398">
    <property type="protein sequence ID" value="CAF1958664.1"/>
    <property type="molecule type" value="Genomic_DNA"/>
</dbReference>
<evidence type="ECO:0000313" key="4">
    <source>
        <dbReference type="Proteomes" id="UP000663866"/>
    </source>
</evidence>
<organism evidence="1 3">
    <name type="scientific">Rotaria magnacalcarata</name>
    <dbReference type="NCBI Taxonomy" id="392030"/>
    <lineage>
        <taxon>Eukaryota</taxon>
        <taxon>Metazoa</taxon>
        <taxon>Spiralia</taxon>
        <taxon>Gnathifera</taxon>
        <taxon>Rotifera</taxon>
        <taxon>Eurotatoria</taxon>
        <taxon>Bdelloidea</taxon>
        <taxon>Philodinida</taxon>
        <taxon>Philodinidae</taxon>
        <taxon>Rotaria</taxon>
    </lineage>
</organism>
<keyword evidence="4" id="KW-1185">Reference proteome</keyword>
<name>A0A816LVV4_9BILA</name>
<proteinExistence type="predicted"/>